<keyword evidence="2" id="KW-1185">Reference proteome</keyword>
<evidence type="ECO:0000313" key="2">
    <source>
        <dbReference type="Proteomes" id="UP001596513"/>
    </source>
</evidence>
<accession>A0ABW2U4L0</accession>
<proteinExistence type="predicted"/>
<comment type="caution">
    <text evidence="1">The sequence shown here is derived from an EMBL/GenBank/DDBJ whole genome shotgun (WGS) entry which is preliminary data.</text>
</comment>
<dbReference type="EMBL" id="JBHTEK010000001">
    <property type="protein sequence ID" value="MFC7668360.1"/>
    <property type="molecule type" value="Genomic_DNA"/>
</dbReference>
<organism evidence="1 2">
    <name type="scientific">Hymenobacter humi</name>
    <dbReference type="NCBI Taxonomy" id="1411620"/>
    <lineage>
        <taxon>Bacteria</taxon>
        <taxon>Pseudomonadati</taxon>
        <taxon>Bacteroidota</taxon>
        <taxon>Cytophagia</taxon>
        <taxon>Cytophagales</taxon>
        <taxon>Hymenobacteraceae</taxon>
        <taxon>Hymenobacter</taxon>
    </lineage>
</organism>
<sequence>MKPFTLYYTDFRADSAQAVLLPGARNLKSGWSPSGFGKVQFSDNGEKLFFGTAPDPIPQDTTLVEFEHAKLDIWNYKDDYLQPMQLKNLKKDLQRNYLAVIYPKQDNKFIQARRRIPARFVPGRKQERRVHTGRHGHRQARLAAMGGQHPQAGFSGFDAHRRADCHQLEGGQKPVSAFAARRLRRVVRRRGQELVCLFGGHPQNHEPDRESGRFLYRRGKRLARGPAAVRHCRLDEKRRGRAHL</sequence>
<dbReference type="RefSeq" id="WP_380203608.1">
    <property type="nucleotide sequence ID" value="NZ_JBHTEK010000001.1"/>
</dbReference>
<gene>
    <name evidence="1" type="ORF">ACFQT0_13970</name>
</gene>
<dbReference type="Proteomes" id="UP001596513">
    <property type="component" value="Unassembled WGS sequence"/>
</dbReference>
<name>A0ABW2U4L0_9BACT</name>
<protein>
    <submittedName>
        <fullName evidence="1">Uncharacterized protein</fullName>
    </submittedName>
</protein>
<reference evidence="2" key="1">
    <citation type="journal article" date="2019" name="Int. J. Syst. Evol. Microbiol.">
        <title>The Global Catalogue of Microorganisms (GCM) 10K type strain sequencing project: providing services to taxonomists for standard genome sequencing and annotation.</title>
        <authorList>
            <consortium name="The Broad Institute Genomics Platform"/>
            <consortium name="The Broad Institute Genome Sequencing Center for Infectious Disease"/>
            <person name="Wu L."/>
            <person name="Ma J."/>
        </authorList>
    </citation>
    <scope>NUCLEOTIDE SEQUENCE [LARGE SCALE GENOMIC DNA]</scope>
    <source>
        <strain evidence="2">JCM 19635</strain>
    </source>
</reference>
<evidence type="ECO:0000313" key="1">
    <source>
        <dbReference type="EMBL" id="MFC7668360.1"/>
    </source>
</evidence>